<organism evidence="1 2">
    <name type="scientific">Thermoproteus sp. AZ2</name>
    <dbReference type="NCBI Taxonomy" id="1609232"/>
    <lineage>
        <taxon>Archaea</taxon>
        <taxon>Thermoproteota</taxon>
        <taxon>Thermoprotei</taxon>
        <taxon>Thermoproteales</taxon>
        <taxon>Thermoproteaceae</taxon>
        <taxon>Thermoproteus</taxon>
    </lineage>
</organism>
<evidence type="ECO:0000313" key="1">
    <source>
        <dbReference type="EMBL" id="MFB6490815.1"/>
    </source>
</evidence>
<dbReference type="Proteomes" id="UP000033636">
    <property type="component" value="Unassembled WGS sequence"/>
</dbReference>
<name>A0ACC6V1D9_9CREN</name>
<dbReference type="EMBL" id="JZWT02000014">
    <property type="protein sequence ID" value="MFB6490815.1"/>
    <property type="molecule type" value="Genomic_DNA"/>
</dbReference>
<proteinExistence type="predicted"/>
<evidence type="ECO:0000313" key="2">
    <source>
        <dbReference type="Proteomes" id="UP000033636"/>
    </source>
</evidence>
<reference evidence="1" key="1">
    <citation type="submission" date="2024-07" db="EMBL/GenBank/DDBJ databases">
        <title>Metagenome and Metagenome-Assembled Genomes of Archaea from a hot spring from the geothermal field of Los Azufres, Mexico.</title>
        <authorList>
            <person name="Marin-Paredes R."/>
            <person name="Martinez-Romero E."/>
            <person name="Servin-Garciduenas L.E."/>
        </authorList>
    </citation>
    <scope>NUCLEOTIDE SEQUENCE</scope>
</reference>
<sequence>MSAELRYSGSFSVEKAPGYVLEALGDLRRVVKCLPNVVSYEAEGRDRARARFRVDLGDQVPIAELRRISADVEMLLVEASDNAVRYKVNGRAAGSTIGVDLALRVADKGGASEVGWEAVASLGRLLQLMRRFVDIDQLVKKIAEDAVKSFVSCI</sequence>
<accession>A0ACC6V1D9</accession>
<gene>
    <name evidence="1" type="ORF">TU35_006180</name>
</gene>
<protein>
    <submittedName>
        <fullName evidence="1">SRPBCC domain-containing protein</fullName>
    </submittedName>
</protein>
<comment type="caution">
    <text evidence="1">The sequence shown here is derived from an EMBL/GenBank/DDBJ whole genome shotgun (WGS) entry which is preliminary data.</text>
</comment>